<keyword evidence="1" id="KW-0575">Peroxidase</keyword>
<dbReference type="InterPro" id="IPR029058">
    <property type="entry name" value="AB_hydrolase_fold"/>
</dbReference>
<dbReference type="InterPro" id="IPR000639">
    <property type="entry name" value="Epox_hydrolase-like"/>
</dbReference>
<dbReference type="Pfam" id="PF00561">
    <property type="entry name" value="Abhydrolase_1"/>
    <property type="match status" value="1"/>
</dbReference>
<protein>
    <submittedName>
        <fullName evidence="3">Alpha/beta fold hydrolase</fullName>
    </submittedName>
</protein>
<comment type="caution">
    <text evidence="3">The sequence shown here is derived from an EMBL/GenBank/DDBJ whole genome shotgun (WGS) entry which is preliminary data.</text>
</comment>
<dbReference type="InterPro" id="IPR000073">
    <property type="entry name" value="AB_hydrolase_1"/>
</dbReference>
<dbReference type="InterPro" id="IPR050471">
    <property type="entry name" value="AB_hydrolase"/>
</dbReference>
<dbReference type="Proteomes" id="UP001333996">
    <property type="component" value="Unassembled WGS sequence"/>
</dbReference>
<evidence type="ECO:0000256" key="1">
    <source>
        <dbReference type="ARBA" id="ARBA00022559"/>
    </source>
</evidence>
<evidence type="ECO:0000313" key="3">
    <source>
        <dbReference type="EMBL" id="MED7821331.1"/>
    </source>
</evidence>
<organism evidence="3 4">
    <name type="scientific">Streptomyces chiangmaiensis</name>
    <dbReference type="NCBI Taxonomy" id="766497"/>
    <lineage>
        <taxon>Bacteria</taxon>
        <taxon>Bacillati</taxon>
        <taxon>Actinomycetota</taxon>
        <taxon>Actinomycetes</taxon>
        <taxon>Kitasatosporales</taxon>
        <taxon>Streptomycetaceae</taxon>
        <taxon>Streptomyces</taxon>
    </lineage>
</organism>
<gene>
    <name evidence="3" type="ORF">VXC91_04850</name>
</gene>
<feature type="domain" description="AB hydrolase-1" evidence="2">
    <location>
        <begin position="22"/>
        <end position="272"/>
    </location>
</feature>
<keyword evidence="1" id="KW-0560">Oxidoreductase</keyword>
<dbReference type="RefSeq" id="WP_329505351.1">
    <property type="nucleotide sequence ID" value="NZ_BAAAYZ010000206.1"/>
</dbReference>
<dbReference type="Gene3D" id="3.40.50.1820">
    <property type="entry name" value="alpha/beta hydrolase"/>
    <property type="match status" value="1"/>
</dbReference>
<dbReference type="SUPFAM" id="SSF53474">
    <property type="entry name" value="alpha/beta-Hydrolases"/>
    <property type="match status" value="1"/>
</dbReference>
<accession>A0ABU7FAY9</accession>
<sequence>MELCRADGGVIAVEVVGEPDAPAVLFCHGLADSRLAAYGFAGAAHALGLRLIAPDRPGIGGTDARRLPRVVDWAAEATLVLDALDVGSVALLGISGGGAFAAACASELPDRVRSLLLIAPLGPPAWPTRGMAAGQRASLQIARHAPAFGGWCLGRLATLARRAPGLFLRLATSEMPASDRRTLAQPDARAAFLTNYLRAFHRGSWGVGQDLRVLTRPWGFDLESIRVPTSIHHGDADTTVPLQHAHRFAAAIPGARLHIHPGQGHFSILTAPQQTLATLAA</sequence>
<dbReference type="GO" id="GO:0016787">
    <property type="term" value="F:hydrolase activity"/>
    <property type="evidence" value="ECO:0007669"/>
    <property type="project" value="UniProtKB-KW"/>
</dbReference>
<evidence type="ECO:0000313" key="4">
    <source>
        <dbReference type="Proteomes" id="UP001333996"/>
    </source>
</evidence>
<name>A0ABU7FAY9_9ACTN</name>
<dbReference type="PANTHER" id="PTHR43433">
    <property type="entry name" value="HYDROLASE, ALPHA/BETA FOLD FAMILY PROTEIN"/>
    <property type="match status" value="1"/>
</dbReference>
<dbReference type="PRINTS" id="PR00111">
    <property type="entry name" value="ABHYDROLASE"/>
</dbReference>
<proteinExistence type="predicted"/>
<dbReference type="EMBL" id="JAYWVC010000008">
    <property type="protein sequence ID" value="MED7821331.1"/>
    <property type="molecule type" value="Genomic_DNA"/>
</dbReference>
<keyword evidence="3" id="KW-0378">Hydrolase</keyword>
<dbReference type="PRINTS" id="PR00412">
    <property type="entry name" value="EPOXHYDRLASE"/>
</dbReference>
<dbReference type="PANTHER" id="PTHR43433:SF5">
    <property type="entry name" value="AB HYDROLASE-1 DOMAIN-CONTAINING PROTEIN"/>
    <property type="match status" value="1"/>
</dbReference>
<evidence type="ECO:0000259" key="2">
    <source>
        <dbReference type="Pfam" id="PF00561"/>
    </source>
</evidence>
<keyword evidence="4" id="KW-1185">Reference proteome</keyword>
<reference evidence="3" key="1">
    <citation type="submission" date="2024-01" db="EMBL/GenBank/DDBJ databases">
        <title>First draft genome sequence data of TA4-1, the type strain of Gram-positive actinobacterium Streptomyces chiangmaiensis.</title>
        <authorList>
            <person name="Yasawong M."/>
            <person name="Nantapong N."/>
        </authorList>
    </citation>
    <scope>NUCLEOTIDE SEQUENCE</scope>
    <source>
        <strain evidence="3">TA4-1</strain>
    </source>
</reference>